<reference evidence="1" key="1">
    <citation type="submission" date="2022-12" db="EMBL/GenBank/DDBJ databases">
        <title>Genome Sequence of Lasiodiplodia mahajangana.</title>
        <authorList>
            <person name="Buettner E."/>
        </authorList>
    </citation>
    <scope>NUCLEOTIDE SEQUENCE</scope>
    <source>
        <strain evidence="1">VT137</strain>
    </source>
</reference>
<name>A0ACC2K0Q2_9PEZI</name>
<sequence>MSESERKEKDYSVGTRPPGNWAGNSPKESRPPEQKATIAPKTPGFPLFIPESPGSRHSPDSTHVRIGDGESKKGL</sequence>
<dbReference type="EMBL" id="JAPUUL010000044">
    <property type="protein sequence ID" value="KAJ8133108.1"/>
    <property type="molecule type" value="Genomic_DNA"/>
</dbReference>
<comment type="caution">
    <text evidence="1">The sequence shown here is derived from an EMBL/GenBank/DDBJ whole genome shotgun (WGS) entry which is preliminary data.</text>
</comment>
<keyword evidence="2" id="KW-1185">Reference proteome</keyword>
<accession>A0ACC2K0Q2</accession>
<proteinExistence type="predicted"/>
<gene>
    <name evidence="1" type="ORF">O1611_g515</name>
</gene>
<dbReference type="Proteomes" id="UP001153332">
    <property type="component" value="Unassembled WGS sequence"/>
</dbReference>
<organism evidence="1 2">
    <name type="scientific">Lasiodiplodia mahajangana</name>
    <dbReference type="NCBI Taxonomy" id="1108764"/>
    <lineage>
        <taxon>Eukaryota</taxon>
        <taxon>Fungi</taxon>
        <taxon>Dikarya</taxon>
        <taxon>Ascomycota</taxon>
        <taxon>Pezizomycotina</taxon>
        <taxon>Dothideomycetes</taxon>
        <taxon>Dothideomycetes incertae sedis</taxon>
        <taxon>Botryosphaeriales</taxon>
        <taxon>Botryosphaeriaceae</taxon>
        <taxon>Lasiodiplodia</taxon>
    </lineage>
</organism>
<evidence type="ECO:0000313" key="1">
    <source>
        <dbReference type="EMBL" id="KAJ8133108.1"/>
    </source>
</evidence>
<protein>
    <submittedName>
        <fullName evidence="1">Uncharacterized protein</fullName>
    </submittedName>
</protein>
<evidence type="ECO:0000313" key="2">
    <source>
        <dbReference type="Proteomes" id="UP001153332"/>
    </source>
</evidence>